<keyword evidence="2" id="KW-1185">Reference proteome</keyword>
<protein>
    <submittedName>
        <fullName evidence="1">Uncharacterized protein</fullName>
    </submittedName>
</protein>
<reference evidence="1" key="1">
    <citation type="submission" date="2021-08" db="EMBL/GenBank/DDBJ databases">
        <authorList>
            <person name="Misof B."/>
            <person name="Oliver O."/>
            <person name="Podsiadlowski L."/>
            <person name="Donath A."/>
            <person name="Peters R."/>
            <person name="Mayer C."/>
            <person name="Rust J."/>
            <person name="Gunkel S."/>
            <person name="Lesny P."/>
            <person name="Martin S."/>
            <person name="Oeyen J.P."/>
            <person name="Petersen M."/>
            <person name="Panagiotis P."/>
            <person name="Wilbrandt J."/>
            <person name="Tanja T."/>
        </authorList>
    </citation>
    <scope>NUCLEOTIDE SEQUENCE</scope>
    <source>
        <strain evidence="1">GBR_01_08_01A</strain>
        <tissue evidence="1">Thorax + abdomen</tissue>
    </source>
</reference>
<dbReference type="Proteomes" id="UP001258017">
    <property type="component" value="Unassembled WGS sequence"/>
</dbReference>
<evidence type="ECO:0000313" key="1">
    <source>
        <dbReference type="EMBL" id="KAK2581041.1"/>
    </source>
</evidence>
<dbReference type="EMBL" id="JAIFRP010000045">
    <property type="protein sequence ID" value="KAK2581041.1"/>
    <property type="molecule type" value="Genomic_DNA"/>
</dbReference>
<proteinExistence type="predicted"/>
<comment type="caution">
    <text evidence="1">The sequence shown here is derived from an EMBL/GenBank/DDBJ whole genome shotgun (WGS) entry which is preliminary data.</text>
</comment>
<name>A0AAD9VNA2_9HYME</name>
<dbReference type="AlphaFoldDB" id="A0AAD9VNA2"/>
<reference evidence="1" key="2">
    <citation type="journal article" date="2023" name="Commun. Biol.">
        <title>Intrasexual cuticular hydrocarbon dimorphism in a wasp sheds light on hydrocarbon biosynthesis genes in Hymenoptera.</title>
        <authorList>
            <person name="Moris V.C."/>
            <person name="Podsiadlowski L."/>
            <person name="Martin S."/>
            <person name="Oeyen J.P."/>
            <person name="Donath A."/>
            <person name="Petersen M."/>
            <person name="Wilbrandt J."/>
            <person name="Misof B."/>
            <person name="Liedtke D."/>
            <person name="Thamm M."/>
            <person name="Scheiner R."/>
            <person name="Schmitt T."/>
            <person name="Niehuis O."/>
        </authorList>
    </citation>
    <scope>NUCLEOTIDE SEQUENCE</scope>
    <source>
        <strain evidence="1">GBR_01_08_01A</strain>
    </source>
</reference>
<evidence type="ECO:0000313" key="2">
    <source>
        <dbReference type="Proteomes" id="UP001258017"/>
    </source>
</evidence>
<sequence length="93" mass="11127">MIQTNSSKYVKNNYIEHDIQLALEERNNEDNEYTQGEEFENYDQITDEFQIYETEEIHADIIDEITNNASSINIMERITLPKQLLDNEYYTLI</sequence>
<gene>
    <name evidence="1" type="ORF">KPH14_006088</name>
</gene>
<accession>A0AAD9VNA2</accession>
<organism evidence="1 2">
    <name type="scientific">Odynerus spinipes</name>
    <dbReference type="NCBI Taxonomy" id="1348599"/>
    <lineage>
        <taxon>Eukaryota</taxon>
        <taxon>Metazoa</taxon>
        <taxon>Ecdysozoa</taxon>
        <taxon>Arthropoda</taxon>
        <taxon>Hexapoda</taxon>
        <taxon>Insecta</taxon>
        <taxon>Pterygota</taxon>
        <taxon>Neoptera</taxon>
        <taxon>Endopterygota</taxon>
        <taxon>Hymenoptera</taxon>
        <taxon>Apocrita</taxon>
        <taxon>Aculeata</taxon>
        <taxon>Vespoidea</taxon>
        <taxon>Vespidae</taxon>
        <taxon>Eumeninae</taxon>
        <taxon>Odynerus</taxon>
    </lineage>
</organism>